<proteinExistence type="predicted"/>
<evidence type="ECO:0000313" key="1">
    <source>
        <dbReference type="EMBL" id="APX72469.1"/>
    </source>
</evidence>
<dbReference type="OrthoDB" id="2314123at2"/>
<dbReference type="AlphaFoldDB" id="A0A1P8Q3U3"/>
<name>A0A1P8Q3U3_9LACO</name>
<accession>A0A1P8Q3U3</accession>
<reference evidence="2" key="1">
    <citation type="submission" date="2016-12" db="EMBL/GenBank/DDBJ databases">
        <authorList>
            <person name="Jung M.Y."/>
            <person name="Lee S.H."/>
        </authorList>
    </citation>
    <scope>NUCLEOTIDE SEQUENCE [LARGE SCALE GENOMIC DNA]</scope>
    <source>
        <strain evidence="2">WiKim39</strain>
    </source>
</reference>
<sequence>MTKRQLDSKYKDLVNYVRENLDGKFLIEIINDFASENSDMTIGILDDLNLDPDDIEFDEIIQIITDIYNNDYELDESKHAYRLNDIDAVDGAIYVTLVRGFFYFSTFYAPHNNPTQKLTDEQFQKFLSRFPKFTADMFQRLEV</sequence>
<dbReference type="Proteomes" id="UP000187499">
    <property type="component" value="Chromosome"/>
</dbReference>
<dbReference type="STRING" id="1847728.BTM29_07865"/>
<dbReference type="RefSeq" id="WP_076615803.1">
    <property type="nucleotide sequence ID" value="NZ_CP019323.1"/>
</dbReference>
<dbReference type="KEGG" id="lalw:BTM29_07865"/>
<organism evidence="1 2">
    <name type="scientific">Companilactobacillus allii</name>
    <dbReference type="NCBI Taxonomy" id="1847728"/>
    <lineage>
        <taxon>Bacteria</taxon>
        <taxon>Bacillati</taxon>
        <taxon>Bacillota</taxon>
        <taxon>Bacilli</taxon>
        <taxon>Lactobacillales</taxon>
        <taxon>Lactobacillaceae</taxon>
        <taxon>Companilactobacillus</taxon>
    </lineage>
</organism>
<protein>
    <submittedName>
        <fullName evidence="1">Uncharacterized protein</fullName>
    </submittedName>
</protein>
<evidence type="ECO:0000313" key="2">
    <source>
        <dbReference type="Proteomes" id="UP000187499"/>
    </source>
</evidence>
<keyword evidence="2" id="KW-1185">Reference proteome</keyword>
<dbReference type="EMBL" id="CP019323">
    <property type="protein sequence ID" value="APX72469.1"/>
    <property type="molecule type" value="Genomic_DNA"/>
</dbReference>
<gene>
    <name evidence="1" type="ORF">BTM29_07865</name>
</gene>